<feature type="compositionally biased region" description="Low complexity" evidence="1">
    <location>
        <begin position="285"/>
        <end position="300"/>
    </location>
</feature>
<evidence type="ECO:0000313" key="2">
    <source>
        <dbReference type="EMBL" id="KPV73222.1"/>
    </source>
</evidence>
<evidence type="ECO:0008006" key="4">
    <source>
        <dbReference type="Google" id="ProtNLM"/>
    </source>
</evidence>
<gene>
    <name evidence="2" type="ORF">RHOBADRAFT_54998</name>
</gene>
<feature type="compositionally biased region" description="Basic and acidic residues" evidence="1">
    <location>
        <begin position="138"/>
        <end position="195"/>
    </location>
</feature>
<feature type="compositionally biased region" description="Low complexity" evidence="1">
    <location>
        <begin position="221"/>
        <end position="235"/>
    </location>
</feature>
<dbReference type="AlphaFoldDB" id="A0A0P9F143"/>
<feature type="region of interest" description="Disordered" evidence="1">
    <location>
        <begin position="1"/>
        <end position="21"/>
    </location>
</feature>
<accession>A0A0P9F143</accession>
<feature type="compositionally biased region" description="Low complexity" evidence="1">
    <location>
        <begin position="339"/>
        <end position="359"/>
    </location>
</feature>
<feature type="region of interest" description="Disordered" evidence="1">
    <location>
        <begin position="94"/>
        <end position="459"/>
    </location>
</feature>
<keyword evidence="3" id="KW-1185">Reference proteome</keyword>
<organism evidence="2 3">
    <name type="scientific">Rhodotorula graminis (strain WP1)</name>
    <dbReference type="NCBI Taxonomy" id="578459"/>
    <lineage>
        <taxon>Eukaryota</taxon>
        <taxon>Fungi</taxon>
        <taxon>Dikarya</taxon>
        <taxon>Basidiomycota</taxon>
        <taxon>Pucciniomycotina</taxon>
        <taxon>Microbotryomycetes</taxon>
        <taxon>Sporidiobolales</taxon>
        <taxon>Sporidiobolaceae</taxon>
        <taxon>Rhodotorula</taxon>
    </lineage>
</organism>
<dbReference type="RefSeq" id="XP_018269271.1">
    <property type="nucleotide sequence ID" value="XM_018417607.1"/>
</dbReference>
<feature type="compositionally biased region" description="Basic and acidic residues" evidence="1">
    <location>
        <begin position="95"/>
        <end position="131"/>
    </location>
</feature>
<name>A0A0P9F143_RHOGW</name>
<evidence type="ECO:0000313" key="3">
    <source>
        <dbReference type="Proteomes" id="UP000053890"/>
    </source>
</evidence>
<reference evidence="2 3" key="1">
    <citation type="journal article" date="2015" name="Front. Microbiol.">
        <title>Genome sequence of the plant growth promoting endophytic yeast Rhodotorula graminis WP1.</title>
        <authorList>
            <person name="Firrincieli A."/>
            <person name="Otillar R."/>
            <person name="Salamov A."/>
            <person name="Schmutz J."/>
            <person name="Khan Z."/>
            <person name="Redman R.S."/>
            <person name="Fleck N.D."/>
            <person name="Lindquist E."/>
            <person name="Grigoriev I.V."/>
            <person name="Doty S.L."/>
        </authorList>
    </citation>
    <scope>NUCLEOTIDE SEQUENCE [LARGE SCALE GENOMIC DNA]</scope>
    <source>
        <strain evidence="2 3">WP1</strain>
    </source>
</reference>
<feature type="compositionally biased region" description="Basic and acidic residues" evidence="1">
    <location>
        <begin position="321"/>
        <end position="332"/>
    </location>
</feature>
<proteinExistence type="predicted"/>
<sequence>MPRPNLAELDPPSLRRSPKMLDISSFDLDPAVPRPTRDRADNLVASLKRATALVERTVHDTTPFATLSLALFGKVVHELDHVVQLVEAAAAVEATGERDSLPVRVEESRPTRRSSKVHEPVGHKREIGHEEQGEEQGEERASRPPRHEGESNEHDQPRRREGRPRDEQRDEPVVAVDQPRDRRDALERLSHDGRVHRPSSSHARRDEAPPHNRARVDRVPSRPASATPASPISSPVDEPADKRRSISRAASRLTSRVVSPPPPSAPPHDEPGPPARRHIDRKATRSAAQSQPCSSSPDPSASRRRESSSARPKSRASSAAPRRDDYKPRDLRSSPLDGPATRPKSRTSTSTASSRRAPTLEPLPPRRSSSRSRFVADSSASDDDELVRRRTHVDEGDEPASQPRSRSKARLAARSSSGRSDDARRALELASAPPPRAMGSDSDDEGQARRPSSAAPAVRPAVLTGARVAAAVVRAVEGGPGGGKQELATLSLVSSEYREPSQAALYRVVAVTSTRQLDLFLRTIESAPSLGALVRELKIQPLDADLPTPQPEPLIDPLRRLLNRLPNLTSLDEDFTAGDWDVGDLSTGRDYLLTVLSPCNLVRFRSAKAWFEIGALFALLQTQPQLVELVIGGAAMDRDWVGTKLLATLASSSSSPAPAALLESIEIGQVMHEDTLAVLLRATGGDSVGRLSSVRIGFQSLGASDDDTPLASVPAALALVGSTVTHLALAAPRKASDDSSALLDEVVAVLPRLEVLEWTEATDLAPLALAKPTVLVRLPSSLRVLRARSLVSLSTSAVLSFLHGDAPRALEVLDVQWAHGSSTAEDLAKEPWFKPRHIARIEDAAAELGIECRVGKGDEALAFGRA</sequence>
<dbReference type="EMBL" id="KQ474083">
    <property type="protein sequence ID" value="KPV73222.1"/>
    <property type="molecule type" value="Genomic_DNA"/>
</dbReference>
<dbReference type="OMA" id="EIGHEEQ"/>
<protein>
    <recommendedName>
        <fullName evidence="4">Proteophosphoglycan ppg4</fullName>
    </recommendedName>
</protein>
<dbReference type="OrthoDB" id="2524003at2759"/>
<dbReference type="Proteomes" id="UP000053890">
    <property type="component" value="Unassembled WGS sequence"/>
</dbReference>
<feature type="compositionally biased region" description="Basic and acidic residues" evidence="1">
    <location>
        <begin position="203"/>
        <end position="220"/>
    </location>
</feature>
<feature type="compositionally biased region" description="Low complexity" evidence="1">
    <location>
        <begin position="309"/>
        <end position="320"/>
    </location>
</feature>
<dbReference type="GeneID" id="28978055"/>
<evidence type="ECO:0000256" key="1">
    <source>
        <dbReference type="SAM" id="MobiDB-lite"/>
    </source>
</evidence>
<feature type="compositionally biased region" description="Low complexity" evidence="1">
    <location>
        <begin position="449"/>
        <end position="459"/>
    </location>
</feature>